<dbReference type="GO" id="GO:0051287">
    <property type="term" value="F:NAD binding"/>
    <property type="evidence" value="ECO:0007669"/>
    <property type="project" value="UniProtKB-UniRule"/>
</dbReference>
<evidence type="ECO:0000256" key="5">
    <source>
        <dbReference type="ARBA" id="ARBA00023128"/>
    </source>
</evidence>
<dbReference type="SUPFAM" id="SSF53659">
    <property type="entry name" value="Isocitrate/Isopropylmalate dehydrogenase-like"/>
    <property type="match status" value="1"/>
</dbReference>
<dbReference type="Proteomes" id="UP000887566">
    <property type="component" value="Unplaced"/>
</dbReference>
<feature type="domain" description="Isopropylmalate dehydrogenase-like" evidence="7">
    <location>
        <begin position="51"/>
        <end position="376"/>
    </location>
</feature>
<dbReference type="InterPro" id="IPR024084">
    <property type="entry name" value="IsoPropMal-DH-like_dom"/>
</dbReference>
<dbReference type="GO" id="GO:0000287">
    <property type="term" value="F:magnesium ion binding"/>
    <property type="evidence" value="ECO:0007669"/>
    <property type="project" value="UniProtKB-UniRule"/>
</dbReference>
<keyword evidence="3 6" id="KW-0816">Tricarboxylic acid cycle</keyword>
<dbReference type="GO" id="GO:0016616">
    <property type="term" value="F:oxidoreductase activity, acting on the CH-OH group of donors, NAD or NADP as acceptor"/>
    <property type="evidence" value="ECO:0007669"/>
    <property type="project" value="InterPro"/>
</dbReference>
<evidence type="ECO:0000313" key="9">
    <source>
        <dbReference type="WBParaSite" id="PSAMB.scaffold2345size23708.g17413.t1"/>
    </source>
</evidence>
<keyword evidence="8" id="KW-1185">Reference proteome</keyword>
<dbReference type="PANTHER" id="PTHR11835:SF60">
    <property type="entry name" value="ISOCITRATE DEHYDROGENASE [NAD] SUBUNIT, MITOCHONDRIAL"/>
    <property type="match status" value="1"/>
</dbReference>
<evidence type="ECO:0000256" key="6">
    <source>
        <dbReference type="RuleBase" id="RU361266"/>
    </source>
</evidence>
<dbReference type="FunFam" id="3.40.718.10:FF:000001">
    <property type="entry name" value="Isocitrate dehydrogenase [NAD] subunit, mitochondrial"/>
    <property type="match status" value="1"/>
</dbReference>
<evidence type="ECO:0000259" key="7">
    <source>
        <dbReference type="SMART" id="SM01329"/>
    </source>
</evidence>
<dbReference type="SMART" id="SM01329">
    <property type="entry name" value="Iso_dh"/>
    <property type="match status" value="1"/>
</dbReference>
<dbReference type="InterPro" id="IPR019818">
    <property type="entry name" value="IsoCit/isopropylmalate_DH_CS"/>
</dbReference>
<dbReference type="GO" id="GO:0006102">
    <property type="term" value="P:isocitrate metabolic process"/>
    <property type="evidence" value="ECO:0007669"/>
    <property type="project" value="TreeGrafter"/>
</dbReference>
<evidence type="ECO:0000256" key="2">
    <source>
        <dbReference type="ARBA" id="ARBA00007769"/>
    </source>
</evidence>
<dbReference type="PANTHER" id="PTHR11835">
    <property type="entry name" value="DECARBOXYLATING DEHYDROGENASES-ISOCITRATE, ISOPROPYLMALATE, TARTRATE"/>
    <property type="match status" value="1"/>
</dbReference>
<comment type="similarity">
    <text evidence="2 6">Belongs to the isocitrate and isopropylmalate dehydrogenases family.</text>
</comment>
<evidence type="ECO:0000256" key="1">
    <source>
        <dbReference type="ARBA" id="ARBA00004173"/>
    </source>
</evidence>
<proteinExistence type="inferred from homology"/>
<name>A0A914VT14_9BILA</name>
<dbReference type="GO" id="GO:0005739">
    <property type="term" value="C:mitochondrion"/>
    <property type="evidence" value="ECO:0007669"/>
    <property type="project" value="UniProtKB-SubCell"/>
</dbReference>
<evidence type="ECO:0000313" key="8">
    <source>
        <dbReference type="Proteomes" id="UP000887566"/>
    </source>
</evidence>
<dbReference type="GO" id="GO:0006099">
    <property type="term" value="P:tricarboxylic acid cycle"/>
    <property type="evidence" value="ECO:0007669"/>
    <property type="project" value="UniProtKB-UniRule"/>
</dbReference>
<reference evidence="9" key="1">
    <citation type="submission" date="2022-11" db="UniProtKB">
        <authorList>
            <consortium name="WormBaseParasite"/>
        </authorList>
    </citation>
    <scope>IDENTIFICATION</scope>
</reference>
<protein>
    <recommendedName>
        <fullName evidence="6">Isocitrate dehydrogenase [NAD] subunit, mitochondrial</fullName>
    </recommendedName>
</protein>
<comment type="subcellular location">
    <subcellularLocation>
        <location evidence="1 6">Mitochondrion</location>
    </subcellularLocation>
</comment>
<dbReference type="PROSITE" id="PS00470">
    <property type="entry name" value="IDH_IMDH"/>
    <property type="match status" value="1"/>
</dbReference>
<evidence type="ECO:0000256" key="3">
    <source>
        <dbReference type="ARBA" id="ARBA00022532"/>
    </source>
</evidence>
<keyword evidence="5 6" id="KW-0496">Mitochondrion</keyword>
<dbReference type="Gene3D" id="3.40.718.10">
    <property type="entry name" value="Isopropylmalate Dehydrogenase"/>
    <property type="match status" value="1"/>
</dbReference>
<dbReference type="InterPro" id="IPR004434">
    <property type="entry name" value="Isocitrate_DH_NAD"/>
</dbReference>
<dbReference type="NCBIfam" id="TIGR00175">
    <property type="entry name" value="mito_nad_idh"/>
    <property type="match status" value="1"/>
</dbReference>
<accession>A0A914VT14</accession>
<organism evidence="8 9">
    <name type="scientific">Plectus sambesii</name>
    <dbReference type="NCBI Taxonomy" id="2011161"/>
    <lineage>
        <taxon>Eukaryota</taxon>
        <taxon>Metazoa</taxon>
        <taxon>Ecdysozoa</taxon>
        <taxon>Nematoda</taxon>
        <taxon>Chromadorea</taxon>
        <taxon>Plectida</taxon>
        <taxon>Plectina</taxon>
        <taxon>Plectoidea</taxon>
        <taxon>Plectidae</taxon>
        <taxon>Plectus</taxon>
    </lineage>
</organism>
<sequence>MSHARRLLFVTNFSKYTQRNLQTVRKSKPYRGEFLASSLRLPVAKYGGRQTVTVLAGDGIGPEMMECIKRVFSVSHAPIDFEDIELDSRPGAGDVSMNNAIIAIERNGIALKGNIETKFDDPTVHSRNVELRTRLDLYANVLHCQTVRNVPSRHKDIDIVIIRENTEGEYSGLEHETVPGVVESLKIVTRRNIERIARFAFDYAVNHGRKKVTAVHKANIMKLGDGLFLRVCKEMAQKEYSQLQFEHMIVDNASMQMVARPQQFDLMLMPNLYGNIISNIACGLVGGPGLVSGMNIGDHYAVFETGTRNTGTSLVGKDLANPTAFLRAGVDMLRYLRLNEHAEMIEGAVVRTLEDRQIHTPDLHGQHRTSEFMDSVIADIEEQMKSKH</sequence>
<evidence type="ECO:0000256" key="4">
    <source>
        <dbReference type="ARBA" id="ARBA00022946"/>
    </source>
</evidence>
<dbReference type="WBParaSite" id="PSAMB.scaffold2345size23708.g17413.t1">
    <property type="protein sequence ID" value="PSAMB.scaffold2345size23708.g17413.t1"/>
    <property type="gene ID" value="PSAMB.scaffold2345size23708.g17413"/>
</dbReference>
<dbReference type="Pfam" id="PF00180">
    <property type="entry name" value="Iso_dh"/>
    <property type="match status" value="1"/>
</dbReference>
<keyword evidence="4 6" id="KW-0809">Transit peptide</keyword>
<dbReference type="AlphaFoldDB" id="A0A914VT14"/>